<dbReference type="EMBL" id="CAJMXA010001919">
    <property type="protein sequence ID" value="CAE6472743.1"/>
    <property type="molecule type" value="Genomic_DNA"/>
</dbReference>
<dbReference type="InterPro" id="IPR035093">
    <property type="entry name" value="RelE/ParE_toxin_dom_sf"/>
</dbReference>
<dbReference type="AlphaFoldDB" id="A0A8H3C365"/>
<name>A0A8H3C365_9AGAM</name>
<evidence type="ECO:0000313" key="2">
    <source>
        <dbReference type="Proteomes" id="UP000663853"/>
    </source>
</evidence>
<accession>A0A8H3C365</accession>
<evidence type="ECO:0000313" key="1">
    <source>
        <dbReference type="EMBL" id="CAE6472743.1"/>
    </source>
</evidence>
<reference evidence="1" key="1">
    <citation type="submission" date="2021-01" db="EMBL/GenBank/DDBJ databases">
        <authorList>
            <person name="Kaushik A."/>
        </authorList>
    </citation>
    <scope>NUCLEOTIDE SEQUENCE</scope>
    <source>
        <strain evidence="1">AG6-10EEA</strain>
    </source>
</reference>
<organism evidence="1 2">
    <name type="scientific">Rhizoctonia solani</name>
    <dbReference type="NCBI Taxonomy" id="456999"/>
    <lineage>
        <taxon>Eukaryota</taxon>
        <taxon>Fungi</taxon>
        <taxon>Dikarya</taxon>
        <taxon>Basidiomycota</taxon>
        <taxon>Agaricomycotina</taxon>
        <taxon>Agaricomycetes</taxon>
        <taxon>Cantharellales</taxon>
        <taxon>Ceratobasidiaceae</taxon>
        <taxon>Rhizoctonia</taxon>
    </lineage>
</organism>
<sequence>MTSTMSATPAGNRWAVVLSCNAVKELRKLERDQSALEIVHKKINDISLGQFSLDNYRTIIGSTPHIPLFRARVANNLRIVYQIDLAPDPSSSYDHQVIKIFRIAPRSRINYNFWVKVSVRLKRVNPNYKARCEYRLPAVANDKYRPAMFPHEEYGLGISNQDSGFLLHDLTMEERDEIQEITMDRFAPLNKSLYNCKIIDLTRCLSSNPRNSP</sequence>
<dbReference type="Gene3D" id="3.30.2310.20">
    <property type="entry name" value="RelE-like"/>
    <property type="match status" value="1"/>
</dbReference>
<gene>
    <name evidence="1" type="ORF">RDB_LOCUS76850</name>
</gene>
<protein>
    <submittedName>
        <fullName evidence="1">Uncharacterized protein</fullName>
    </submittedName>
</protein>
<comment type="caution">
    <text evidence="1">The sequence shown here is derived from an EMBL/GenBank/DDBJ whole genome shotgun (WGS) entry which is preliminary data.</text>
</comment>
<proteinExistence type="predicted"/>
<dbReference type="Proteomes" id="UP000663853">
    <property type="component" value="Unassembled WGS sequence"/>
</dbReference>
<dbReference type="SUPFAM" id="SSF143011">
    <property type="entry name" value="RelE-like"/>
    <property type="match status" value="1"/>
</dbReference>